<dbReference type="Proteomes" id="UP000235162">
    <property type="component" value="Unassembled WGS sequence"/>
</dbReference>
<feature type="signal peptide" evidence="2">
    <location>
        <begin position="1"/>
        <end position="21"/>
    </location>
</feature>
<keyword evidence="4" id="KW-1185">Reference proteome</keyword>
<feature type="region of interest" description="Disordered" evidence="1">
    <location>
        <begin position="133"/>
        <end position="171"/>
    </location>
</feature>
<feature type="compositionally biased region" description="Basic and acidic residues" evidence="1">
    <location>
        <begin position="157"/>
        <end position="171"/>
    </location>
</feature>
<name>A0AAP8MEI1_9GAMM</name>
<feature type="compositionally biased region" description="Polar residues" evidence="1">
    <location>
        <begin position="145"/>
        <end position="156"/>
    </location>
</feature>
<evidence type="ECO:0000256" key="1">
    <source>
        <dbReference type="SAM" id="MobiDB-lite"/>
    </source>
</evidence>
<proteinExistence type="predicted"/>
<keyword evidence="2" id="KW-0732">Signal</keyword>
<evidence type="ECO:0008006" key="5">
    <source>
        <dbReference type="Google" id="ProtNLM"/>
    </source>
</evidence>
<evidence type="ECO:0000256" key="2">
    <source>
        <dbReference type="SAM" id="SignalP"/>
    </source>
</evidence>
<sequence length="171" mass="17936">MKCLSKLALAACLALSTAACAPEKATVADTPIGPDHSKPGAPITLVSDSSYRSEVGAELNLTLSLRAHATERLTVAIKADSALNLISPLTPVELTRDSDGRFNLDISVRTPAAGRHYLRIYATTAGQGASMSRSMSVGIQVGDPPSSTQKSSTNADQGEKLRRMKADESEP</sequence>
<dbReference type="PROSITE" id="PS51257">
    <property type="entry name" value="PROKAR_LIPOPROTEIN"/>
    <property type="match status" value="1"/>
</dbReference>
<comment type="caution">
    <text evidence="3">The sequence shown here is derived from an EMBL/GenBank/DDBJ whole genome shotgun (WGS) entry which is preliminary data.</text>
</comment>
<dbReference type="RefSeq" id="WP_102106231.1">
    <property type="nucleotide sequence ID" value="NZ_BMYL01000002.1"/>
</dbReference>
<reference evidence="3 4" key="1">
    <citation type="submission" date="2018-01" db="EMBL/GenBank/DDBJ databases">
        <title>The draft genome sequence of Halioglobus japonicus S1-36.</title>
        <authorList>
            <person name="Du Z.-J."/>
            <person name="Shi M.-J."/>
        </authorList>
    </citation>
    <scope>NUCLEOTIDE SEQUENCE [LARGE SCALE GENOMIC DNA]</scope>
    <source>
        <strain evidence="3 4">S1-36</strain>
    </source>
</reference>
<dbReference type="AlphaFoldDB" id="A0AAP8MEI1"/>
<feature type="chain" id="PRO_5042955546" description="Lipoprotein" evidence="2">
    <location>
        <begin position="22"/>
        <end position="171"/>
    </location>
</feature>
<organism evidence="3 4">
    <name type="scientific">Halioglobus japonicus</name>
    <dbReference type="NCBI Taxonomy" id="930805"/>
    <lineage>
        <taxon>Bacteria</taxon>
        <taxon>Pseudomonadati</taxon>
        <taxon>Pseudomonadota</taxon>
        <taxon>Gammaproteobacteria</taxon>
        <taxon>Cellvibrionales</taxon>
        <taxon>Halieaceae</taxon>
        <taxon>Halioglobus</taxon>
    </lineage>
</organism>
<gene>
    <name evidence="3" type="ORF">C0029_07925</name>
</gene>
<protein>
    <recommendedName>
        <fullName evidence="5">Lipoprotein</fullName>
    </recommendedName>
</protein>
<dbReference type="EMBL" id="PKUR01000002">
    <property type="protein sequence ID" value="PLW86346.1"/>
    <property type="molecule type" value="Genomic_DNA"/>
</dbReference>
<evidence type="ECO:0000313" key="4">
    <source>
        <dbReference type="Proteomes" id="UP000235162"/>
    </source>
</evidence>
<evidence type="ECO:0000313" key="3">
    <source>
        <dbReference type="EMBL" id="PLW86346.1"/>
    </source>
</evidence>
<accession>A0AAP8MEI1</accession>